<dbReference type="EMBL" id="JAOQJZ010000008">
    <property type="protein sequence ID" value="MCU6706033.1"/>
    <property type="molecule type" value="Genomic_DNA"/>
</dbReference>
<dbReference type="Proteomes" id="UP001208131">
    <property type="component" value="Unassembled WGS sequence"/>
</dbReference>
<name>A0AAE3LHQ4_9FIRM</name>
<accession>A0AAE3LHQ4</accession>
<keyword evidence="2" id="KW-1185">Reference proteome</keyword>
<reference evidence="1 2" key="1">
    <citation type="journal article" date="2021" name="ISME Commun">
        <title>Automated analysis of genomic sequences facilitates high-throughput and comprehensive description of bacteria.</title>
        <authorList>
            <person name="Hitch T.C.A."/>
        </authorList>
    </citation>
    <scope>NUCLEOTIDE SEQUENCE [LARGE SCALE GENOMIC DNA]</scope>
    <source>
        <strain evidence="1 2">Sanger_31</strain>
    </source>
</reference>
<evidence type="ECO:0000313" key="1">
    <source>
        <dbReference type="EMBL" id="MCU6706033.1"/>
    </source>
</evidence>
<protein>
    <submittedName>
        <fullName evidence="1">Uncharacterized protein</fullName>
    </submittedName>
</protein>
<gene>
    <name evidence="1" type="ORF">OCV57_08860</name>
</gene>
<organism evidence="1 2">
    <name type="scientific">Hominimerdicola aceti</name>
    <dbReference type="NCBI Taxonomy" id="2981726"/>
    <lineage>
        <taxon>Bacteria</taxon>
        <taxon>Bacillati</taxon>
        <taxon>Bacillota</taxon>
        <taxon>Clostridia</taxon>
        <taxon>Eubacteriales</taxon>
        <taxon>Oscillospiraceae</taxon>
        <taxon>Hominimerdicola</taxon>
    </lineage>
</organism>
<sequence length="187" mass="21047">MEDNFTLCQGVSVGGAEKLRSCCHIQGDNIRGVLSCDIMAKVACGVIEKLAEPIFFFLELPDSERDGYKTYYLDNCTKEVALAIMKRYGTVLVNDGVSRFGFGSHKNDEEIYFTDYQEFQIYSRNPKKLEKLFDRLGIDVVGEDEVVTLWDLINEDNAGCISCVEADGETVFDIPENLKSEGMYEAE</sequence>
<evidence type="ECO:0000313" key="2">
    <source>
        <dbReference type="Proteomes" id="UP001208131"/>
    </source>
</evidence>
<dbReference type="RefSeq" id="WP_022288345.1">
    <property type="nucleotide sequence ID" value="NZ_JAOQJZ010000008.1"/>
</dbReference>
<dbReference type="AlphaFoldDB" id="A0AAE3LHQ4"/>
<comment type="caution">
    <text evidence="1">The sequence shown here is derived from an EMBL/GenBank/DDBJ whole genome shotgun (WGS) entry which is preliminary data.</text>
</comment>
<proteinExistence type="predicted"/>